<dbReference type="RefSeq" id="WP_183127539.1">
    <property type="nucleotide sequence ID" value="NZ_JACJHR010000135.1"/>
</dbReference>
<gene>
    <name evidence="2" type="ORF">H5411_43650</name>
</gene>
<dbReference type="EMBL" id="JACJHR010000135">
    <property type="protein sequence ID" value="MBB2505994.1"/>
    <property type="molecule type" value="Genomic_DNA"/>
</dbReference>
<dbReference type="Gene3D" id="1.10.260.40">
    <property type="entry name" value="lambda repressor-like DNA-binding domains"/>
    <property type="match status" value="1"/>
</dbReference>
<sequence>METQKTQARTQLGALIKRSRRQAGMRKQDHLAAATGLSVSVISLAERGAKVEPNTLTQIEAALDFPTGSFEAYLAGRGPLPDRGASPDMPSVLTMSRLELATTAVIVEEVWGPEEGDRFLQDALAMRRAKANRTGDRKQAG</sequence>
<name>A0A8E2B8M0_9PSEU</name>
<protein>
    <submittedName>
        <fullName evidence="2">Helix-turn-helix domain-containing protein</fullName>
    </submittedName>
</protein>
<evidence type="ECO:0000313" key="2">
    <source>
        <dbReference type="EMBL" id="MBB2505994.1"/>
    </source>
</evidence>
<dbReference type="AlphaFoldDB" id="A0A8E2B8M0"/>
<feature type="domain" description="HTH cro/C1-type" evidence="1">
    <location>
        <begin position="16"/>
        <end position="70"/>
    </location>
</feature>
<dbReference type="GO" id="GO:0003677">
    <property type="term" value="F:DNA binding"/>
    <property type="evidence" value="ECO:0007669"/>
    <property type="project" value="InterPro"/>
</dbReference>
<proteinExistence type="predicted"/>
<dbReference type="InterPro" id="IPR001387">
    <property type="entry name" value="Cro/C1-type_HTH"/>
</dbReference>
<dbReference type="CDD" id="cd00093">
    <property type="entry name" value="HTH_XRE"/>
    <property type="match status" value="1"/>
</dbReference>
<dbReference type="PROSITE" id="PS50943">
    <property type="entry name" value="HTH_CROC1"/>
    <property type="match status" value="1"/>
</dbReference>
<dbReference type="InterPro" id="IPR010982">
    <property type="entry name" value="Lambda_DNA-bd_dom_sf"/>
</dbReference>
<evidence type="ECO:0000313" key="3">
    <source>
        <dbReference type="Proteomes" id="UP000550260"/>
    </source>
</evidence>
<reference evidence="2 3" key="1">
    <citation type="submission" date="2020-08" db="EMBL/GenBank/DDBJ databases">
        <title>Amycolatopsis echigonensis JCM 21831.</title>
        <authorList>
            <person name="Tedsree N."/>
            <person name="Kuncharoen N."/>
            <person name="Likhitwitayawuid K."/>
            <person name="Tanasupawat S."/>
        </authorList>
    </citation>
    <scope>NUCLEOTIDE SEQUENCE [LARGE SCALE GENOMIC DNA]</scope>
    <source>
        <strain evidence="2 3">JCM 21831</strain>
    </source>
</reference>
<comment type="caution">
    <text evidence="2">The sequence shown here is derived from an EMBL/GenBank/DDBJ whole genome shotgun (WGS) entry which is preliminary data.</text>
</comment>
<organism evidence="2 3">
    <name type="scientific">Amycolatopsis echigonensis</name>
    <dbReference type="NCBI Taxonomy" id="2576905"/>
    <lineage>
        <taxon>Bacteria</taxon>
        <taxon>Bacillati</taxon>
        <taxon>Actinomycetota</taxon>
        <taxon>Actinomycetes</taxon>
        <taxon>Pseudonocardiales</taxon>
        <taxon>Pseudonocardiaceae</taxon>
        <taxon>Amycolatopsis</taxon>
    </lineage>
</organism>
<dbReference type="Proteomes" id="UP000550260">
    <property type="component" value="Unassembled WGS sequence"/>
</dbReference>
<dbReference type="SUPFAM" id="SSF47413">
    <property type="entry name" value="lambda repressor-like DNA-binding domains"/>
    <property type="match status" value="1"/>
</dbReference>
<dbReference type="SMART" id="SM00530">
    <property type="entry name" value="HTH_XRE"/>
    <property type="match status" value="1"/>
</dbReference>
<evidence type="ECO:0000259" key="1">
    <source>
        <dbReference type="PROSITE" id="PS50943"/>
    </source>
</evidence>
<accession>A0A8E2B8M0</accession>